<dbReference type="Proteomes" id="UP000239494">
    <property type="component" value="Unassembled WGS sequence"/>
</dbReference>
<dbReference type="InterPro" id="IPR027417">
    <property type="entry name" value="P-loop_NTPase"/>
</dbReference>
<dbReference type="InterPro" id="IPR041677">
    <property type="entry name" value="DNA2/NAM7_AAA_11"/>
</dbReference>
<dbReference type="EMBL" id="PVTF01000006">
    <property type="protein sequence ID" value="PRY40415.1"/>
    <property type="molecule type" value="Genomic_DNA"/>
</dbReference>
<keyword evidence="2" id="KW-0547">Nucleotide-binding</keyword>
<dbReference type="RefSeq" id="WP_146174838.1">
    <property type="nucleotide sequence ID" value="NZ_PVTF01000006.1"/>
</dbReference>
<evidence type="ECO:0000259" key="7">
    <source>
        <dbReference type="Pfam" id="PF13087"/>
    </source>
</evidence>
<evidence type="ECO:0000256" key="2">
    <source>
        <dbReference type="ARBA" id="ARBA00022741"/>
    </source>
</evidence>
<feature type="domain" description="DNA2/NAM7 helicase helicase" evidence="6">
    <location>
        <begin position="632"/>
        <end position="719"/>
    </location>
</feature>
<comment type="caution">
    <text evidence="8">The sequence shown here is derived from an EMBL/GenBank/DDBJ whole genome shotgun (WGS) entry which is preliminary data.</text>
</comment>
<dbReference type="Pfam" id="PF13087">
    <property type="entry name" value="AAA_12"/>
    <property type="match status" value="1"/>
</dbReference>
<evidence type="ECO:0000256" key="4">
    <source>
        <dbReference type="ARBA" id="ARBA00022806"/>
    </source>
</evidence>
<dbReference type="Pfam" id="PF13086">
    <property type="entry name" value="AAA_11"/>
    <property type="match status" value="2"/>
</dbReference>
<evidence type="ECO:0000313" key="8">
    <source>
        <dbReference type="EMBL" id="PRY40415.1"/>
    </source>
</evidence>
<dbReference type="InterPro" id="IPR047187">
    <property type="entry name" value="SF1_C_Upf1"/>
</dbReference>
<dbReference type="PANTHER" id="PTHR43788:SF8">
    <property type="entry name" value="DNA-BINDING PROTEIN SMUBP-2"/>
    <property type="match status" value="1"/>
</dbReference>
<dbReference type="Gene3D" id="3.40.50.300">
    <property type="entry name" value="P-loop containing nucleotide triphosphate hydrolases"/>
    <property type="match status" value="2"/>
</dbReference>
<evidence type="ECO:0000256" key="3">
    <source>
        <dbReference type="ARBA" id="ARBA00022801"/>
    </source>
</evidence>
<dbReference type="GO" id="GO:0043139">
    <property type="term" value="F:5'-3' DNA helicase activity"/>
    <property type="evidence" value="ECO:0007669"/>
    <property type="project" value="TreeGrafter"/>
</dbReference>
<dbReference type="GO" id="GO:0016787">
    <property type="term" value="F:hydrolase activity"/>
    <property type="evidence" value="ECO:0007669"/>
    <property type="project" value="UniProtKB-KW"/>
</dbReference>
<organism evidence="8 9">
    <name type="scientific">Umezawaea tangerina</name>
    <dbReference type="NCBI Taxonomy" id="84725"/>
    <lineage>
        <taxon>Bacteria</taxon>
        <taxon>Bacillati</taxon>
        <taxon>Actinomycetota</taxon>
        <taxon>Actinomycetes</taxon>
        <taxon>Pseudonocardiales</taxon>
        <taxon>Pseudonocardiaceae</taxon>
        <taxon>Umezawaea</taxon>
    </lineage>
</organism>
<evidence type="ECO:0000256" key="5">
    <source>
        <dbReference type="ARBA" id="ARBA00022840"/>
    </source>
</evidence>
<keyword evidence="4" id="KW-0347">Helicase</keyword>
<feature type="domain" description="DNA2/NAM7 helicase-like C-terminal" evidence="7">
    <location>
        <begin position="738"/>
        <end position="931"/>
    </location>
</feature>
<gene>
    <name evidence="8" type="ORF">CLV43_106150</name>
</gene>
<dbReference type="InterPro" id="IPR050534">
    <property type="entry name" value="Coronavir_polyprotein_1ab"/>
</dbReference>
<accession>A0A2T0T407</accession>
<name>A0A2T0T407_9PSEU</name>
<keyword evidence="5" id="KW-0067">ATP-binding</keyword>
<dbReference type="InterPro" id="IPR041679">
    <property type="entry name" value="DNA2/NAM7-like_C"/>
</dbReference>
<sequence>MRPVVLQRPVHVVASEEAEARLRRKRREHPTLPASVDHLVEDLNRQRHAVPVSFDLPSRAGSDWSLLVHGPTWVARLFPTKEFRGTRRGYALAGVDPLRLRDHHRLAQGYLVVGAPLWLRVRDVRQLADHADAQWERLGGEWGLFTRQRSVRTRGPSAELTDAQRLFLDKVDQVVDATERITTAEARAERPFSYRAVDPVGERRHGAHAVYEFALVGGKAPKEDAFVQVRGEVEQRGQVTRTSGRSVTVRFDQPVDWDRVPKTGELETTPSTVVFRRQREAVAVLRDRLSRNTGLLDALVEHRVRPLVPAPEHAEGLDPGQLHAFRTALAVSDVALVLGPPGTGKTRVISRIAHATAVGGGTRPPSRVLVTAHTNRAVDNVLGRLPADLTVVRVGNEGSVTDEGRPYLLETQARELRERILAAVGVALRGSGDLEVAGKWAVELGDRTASVGTALGERARAHDLLVAARRAVGGPVLDAVDRLLAVHRKRSRRIARTARTTRWTTALGARIGVPASWWHRRLARLAERTRVLHAEQAATEAELAAARQLWEQVTDAEPEVGAARAGFDSADRRVAESLASALVAAHSARAAVGGGEPAPRVRDGVAPEEAHADLGVLLGWLGERIPLLRRRSALLSEWHAEVSGATGQLHPELVRYADVIAATSIGTASRPELSDVDFDLAVVDEAGQIGVADVLVPLVRARRAVLVGDHQQLPPFLDSEVAAWGKDVDDPDVLGLLSHSALELLVDELPAANVVPLTVQRRMPAVVAEFISRTFYRGALRTDVVRDHDDRIFRSAFAFVDTARLPESRRRERPARDRDRGLKGYDNPAEARLLARLAAHYERQGREWAVIVPYRAQVAAVVAELDELVGQPGKVRLNVGSVDSFQGGERDVVLYGSVRSNADGRVGFLAELRRANVAFTRAKRQLVLVGDLDTLTTALDQPFRELALALRDHVARHGDIRQYAEVDAILEGE</sequence>
<evidence type="ECO:0000256" key="1">
    <source>
        <dbReference type="ARBA" id="ARBA00007913"/>
    </source>
</evidence>
<dbReference type="OrthoDB" id="3197455at2"/>
<protein>
    <submittedName>
        <fullName evidence="8">AAA domain-containing protein</fullName>
    </submittedName>
</protein>
<dbReference type="SUPFAM" id="SSF52540">
    <property type="entry name" value="P-loop containing nucleoside triphosphate hydrolases"/>
    <property type="match status" value="1"/>
</dbReference>
<evidence type="ECO:0000259" key="6">
    <source>
        <dbReference type="Pfam" id="PF13086"/>
    </source>
</evidence>
<dbReference type="GO" id="GO:0005524">
    <property type="term" value="F:ATP binding"/>
    <property type="evidence" value="ECO:0007669"/>
    <property type="project" value="UniProtKB-KW"/>
</dbReference>
<dbReference type="CDD" id="cd18808">
    <property type="entry name" value="SF1_C_Upf1"/>
    <property type="match status" value="1"/>
</dbReference>
<comment type="similarity">
    <text evidence="1">Belongs to the DNA2/NAM7 helicase family.</text>
</comment>
<dbReference type="PANTHER" id="PTHR43788">
    <property type="entry name" value="DNA2/NAM7 HELICASE FAMILY MEMBER"/>
    <property type="match status" value="1"/>
</dbReference>
<evidence type="ECO:0000313" key="9">
    <source>
        <dbReference type="Proteomes" id="UP000239494"/>
    </source>
</evidence>
<keyword evidence="9" id="KW-1185">Reference proteome</keyword>
<proteinExistence type="inferred from homology"/>
<feature type="domain" description="DNA2/NAM7 helicase helicase" evidence="6">
    <location>
        <begin position="317"/>
        <end position="418"/>
    </location>
</feature>
<keyword evidence="3" id="KW-0378">Hydrolase</keyword>
<dbReference type="AlphaFoldDB" id="A0A2T0T407"/>
<reference evidence="8 9" key="1">
    <citation type="submission" date="2018-03" db="EMBL/GenBank/DDBJ databases">
        <title>Genomic Encyclopedia of Archaeal and Bacterial Type Strains, Phase II (KMG-II): from individual species to whole genera.</title>
        <authorList>
            <person name="Goeker M."/>
        </authorList>
    </citation>
    <scope>NUCLEOTIDE SEQUENCE [LARGE SCALE GENOMIC DNA]</scope>
    <source>
        <strain evidence="8 9">DSM 44720</strain>
    </source>
</reference>